<dbReference type="GO" id="GO:0015979">
    <property type="term" value="P:photosynthesis"/>
    <property type="evidence" value="ECO:0007669"/>
    <property type="project" value="UniProtKB-UniRule"/>
</dbReference>
<dbReference type="SMART" id="SM00382">
    <property type="entry name" value="AAA"/>
    <property type="match status" value="1"/>
</dbReference>
<comment type="activity regulation">
    <text evidence="15">Redox regulation; active in reducing conditions, inactive in oxidizing conditions.</text>
</comment>
<dbReference type="GO" id="GO:0016851">
    <property type="term" value="F:magnesium chelatase activity"/>
    <property type="evidence" value="ECO:0007669"/>
    <property type="project" value="UniProtKB-UniRule"/>
</dbReference>
<keyword evidence="4 15" id="KW-0150">Chloroplast</keyword>
<keyword evidence="9 15" id="KW-0067">ATP-binding</keyword>
<evidence type="ECO:0000256" key="2">
    <source>
        <dbReference type="ARBA" id="ARBA00005173"/>
    </source>
</evidence>
<feature type="domain" description="VWFA" evidence="17">
    <location>
        <begin position="521"/>
        <end position="721"/>
    </location>
</feature>
<evidence type="ECO:0000256" key="3">
    <source>
        <dbReference type="ARBA" id="ARBA00005799"/>
    </source>
</evidence>
<dbReference type="GO" id="GO:0015995">
    <property type="term" value="P:chlorophyll biosynthetic process"/>
    <property type="evidence" value="ECO:0007669"/>
    <property type="project" value="UniProtKB-KW"/>
</dbReference>
<dbReference type="EC" id="6.6.1.1" evidence="15"/>
<dbReference type="PANTHER" id="PTHR43473:SF2">
    <property type="entry name" value="MAGNESIUM-CHELATASE SUBUNIT CHLD, CHLOROPLASTIC"/>
    <property type="match status" value="1"/>
</dbReference>
<dbReference type="InterPro" id="IPR000523">
    <property type="entry name" value="Mg_chelatse_chII-like_cat_dom"/>
</dbReference>
<dbReference type="SMART" id="SM00327">
    <property type="entry name" value="VWA"/>
    <property type="match status" value="1"/>
</dbReference>
<comment type="subunit">
    <text evidence="12">The magnesium chelatase complex is a heterotrimer consisting of subunits CHLI, CHLD and CHLH.</text>
</comment>
<dbReference type="GO" id="GO:0009507">
    <property type="term" value="C:chloroplast"/>
    <property type="evidence" value="ECO:0007669"/>
    <property type="project" value="UniProtKB-SubCell"/>
</dbReference>
<dbReference type="GO" id="GO:0005524">
    <property type="term" value="F:ATP binding"/>
    <property type="evidence" value="ECO:0007669"/>
    <property type="project" value="UniProtKB-UniRule"/>
</dbReference>
<comment type="pathway">
    <text evidence="2 15">Porphyrin-containing compound metabolism; chlorophyll biosynthesis.</text>
</comment>
<evidence type="ECO:0000256" key="1">
    <source>
        <dbReference type="ARBA" id="ARBA00004229"/>
    </source>
</evidence>
<dbReference type="Gene3D" id="3.40.50.410">
    <property type="entry name" value="von Willebrand factor, type A domain"/>
    <property type="match status" value="1"/>
</dbReference>
<organism evidence="18 19">
    <name type="scientific">Panicum virgatum</name>
    <name type="common">Blackwell switchgrass</name>
    <dbReference type="NCBI Taxonomy" id="38727"/>
    <lineage>
        <taxon>Eukaryota</taxon>
        <taxon>Viridiplantae</taxon>
        <taxon>Streptophyta</taxon>
        <taxon>Embryophyta</taxon>
        <taxon>Tracheophyta</taxon>
        <taxon>Spermatophyta</taxon>
        <taxon>Magnoliopsida</taxon>
        <taxon>Liliopsida</taxon>
        <taxon>Poales</taxon>
        <taxon>Poaceae</taxon>
        <taxon>PACMAD clade</taxon>
        <taxon>Panicoideae</taxon>
        <taxon>Panicodae</taxon>
        <taxon>Paniceae</taxon>
        <taxon>Panicinae</taxon>
        <taxon>Panicum</taxon>
        <taxon>Panicum sect. Hiantes</taxon>
    </lineage>
</organism>
<evidence type="ECO:0000313" key="18">
    <source>
        <dbReference type="EMBL" id="KAG2544991.1"/>
    </source>
</evidence>
<feature type="compositionally biased region" description="Low complexity" evidence="16">
    <location>
        <begin position="364"/>
        <end position="373"/>
    </location>
</feature>
<evidence type="ECO:0000256" key="4">
    <source>
        <dbReference type="ARBA" id="ARBA00022528"/>
    </source>
</evidence>
<dbReference type="AlphaFoldDB" id="A0A8T0N5A9"/>
<feature type="compositionally biased region" description="Acidic residues" evidence="16">
    <location>
        <begin position="389"/>
        <end position="411"/>
    </location>
</feature>
<keyword evidence="7 15" id="KW-0934">Plastid</keyword>
<comment type="subcellular location">
    <subcellularLocation>
        <location evidence="1 15">Plastid</location>
        <location evidence="1 15">Chloroplast</location>
    </subcellularLocation>
</comment>
<comment type="catalytic activity">
    <reaction evidence="13 15">
        <text>protoporphyrin IX + Mg(2+) + ATP + H2O = Mg-protoporphyrin IX + ADP + phosphate + 3 H(+)</text>
        <dbReference type="Rhea" id="RHEA:13961"/>
        <dbReference type="ChEBI" id="CHEBI:15377"/>
        <dbReference type="ChEBI" id="CHEBI:15378"/>
        <dbReference type="ChEBI" id="CHEBI:18420"/>
        <dbReference type="ChEBI" id="CHEBI:30616"/>
        <dbReference type="ChEBI" id="CHEBI:43474"/>
        <dbReference type="ChEBI" id="CHEBI:57306"/>
        <dbReference type="ChEBI" id="CHEBI:60492"/>
        <dbReference type="ChEBI" id="CHEBI:456216"/>
        <dbReference type="EC" id="6.6.1.1"/>
    </reaction>
</comment>
<keyword evidence="19" id="KW-1185">Reference proteome</keyword>
<dbReference type="InterPro" id="IPR036465">
    <property type="entry name" value="vWFA_dom_sf"/>
</dbReference>
<evidence type="ECO:0000256" key="5">
    <source>
        <dbReference type="ARBA" id="ARBA00022531"/>
    </source>
</evidence>
<comment type="function">
    <text evidence="14">Involved in chlorophyll biosynthesis. Catalyzes the insertion of magnesium ion into protoporphyrin IX to yield Mg-protoporphyrin IX. The reaction takes place in two steps, with an ATP-dependent activation followed by an ATP-dependent chelation step.</text>
</comment>
<dbReference type="InterPro" id="IPR011776">
    <property type="entry name" value="Mg_chelatase_ATPase-dsu"/>
</dbReference>
<evidence type="ECO:0000256" key="16">
    <source>
        <dbReference type="SAM" id="MobiDB-lite"/>
    </source>
</evidence>
<evidence type="ECO:0000256" key="9">
    <source>
        <dbReference type="ARBA" id="ARBA00022840"/>
    </source>
</evidence>
<dbReference type="SUPFAM" id="SSF52540">
    <property type="entry name" value="P-loop containing nucleoside triphosphate hydrolases"/>
    <property type="match status" value="1"/>
</dbReference>
<dbReference type="EMBL" id="CM029053">
    <property type="protein sequence ID" value="KAG2544991.1"/>
    <property type="molecule type" value="Genomic_DNA"/>
</dbReference>
<dbReference type="Pfam" id="PF17863">
    <property type="entry name" value="AAA_lid_2"/>
    <property type="match status" value="1"/>
</dbReference>
<feature type="region of interest" description="Disordered" evidence="16">
    <location>
        <begin position="363"/>
        <end position="415"/>
    </location>
</feature>
<evidence type="ECO:0000256" key="10">
    <source>
        <dbReference type="ARBA" id="ARBA00022946"/>
    </source>
</evidence>
<dbReference type="Pfam" id="PF01078">
    <property type="entry name" value="Mg_chelatase"/>
    <property type="match status" value="1"/>
</dbReference>
<comment type="subunit">
    <text evidence="15">The magnesium chelatase complex is a heterotrimer consisting of subunits CHLI, CHLD, AND CHLH.</text>
</comment>
<evidence type="ECO:0000256" key="14">
    <source>
        <dbReference type="ARBA" id="ARBA00053859"/>
    </source>
</evidence>
<dbReference type="CDD" id="cd00009">
    <property type="entry name" value="AAA"/>
    <property type="match status" value="1"/>
</dbReference>
<evidence type="ECO:0000259" key="17">
    <source>
        <dbReference type="PROSITE" id="PS50234"/>
    </source>
</evidence>
<evidence type="ECO:0000256" key="6">
    <source>
        <dbReference type="ARBA" id="ARBA00022598"/>
    </source>
</evidence>
<keyword evidence="6 15" id="KW-0436">Ligase</keyword>
<dbReference type="Gene3D" id="3.40.50.300">
    <property type="entry name" value="P-loop containing nucleotide triphosphate hydrolases"/>
    <property type="match status" value="1"/>
</dbReference>
<dbReference type="SUPFAM" id="SSF53300">
    <property type="entry name" value="vWA-like"/>
    <property type="match status" value="1"/>
</dbReference>
<evidence type="ECO:0000256" key="7">
    <source>
        <dbReference type="ARBA" id="ARBA00022640"/>
    </source>
</evidence>
<dbReference type="InterPro" id="IPR041702">
    <property type="entry name" value="BchD/ChlD_VWA"/>
</dbReference>
<dbReference type="Gene3D" id="1.10.8.80">
    <property type="entry name" value="Magnesium chelatase subunit I, C-Terminal domain"/>
    <property type="match status" value="1"/>
</dbReference>
<keyword evidence="5 15" id="KW-0602">Photosynthesis</keyword>
<dbReference type="NCBIfam" id="TIGR02031">
    <property type="entry name" value="BchD-ChlD"/>
    <property type="match status" value="1"/>
</dbReference>
<reference evidence="18" key="1">
    <citation type="submission" date="2020-05" db="EMBL/GenBank/DDBJ databases">
        <title>WGS assembly of Panicum virgatum.</title>
        <authorList>
            <person name="Lovell J.T."/>
            <person name="Jenkins J."/>
            <person name="Shu S."/>
            <person name="Juenger T.E."/>
            <person name="Schmutz J."/>
        </authorList>
    </citation>
    <scope>NUCLEOTIDE SEQUENCE</scope>
    <source>
        <strain evidence="18">AP13</strain>
    </source>
</reference>
<proteinExistence type="inferred from homology"/>
<protein>
    <recommendedName>
        <fullName evidence="15">Mg-protoporphyrin IX chelatase</fullName>
        <ecNumber evidence="15">6.6.1.1</ecNumber>
    </recommendedName>
</protein>
<feature type="compositionally biased region" description="Pro residues" evidence="16">
    <location>
        <begin position="374"/>
        <end position="386"/>
    </location>
</feature>
<dbReference type="CDD" id="cd01451">
    <property type="entry name" value="vWA_Magnesium_chelatase"/>
    <property type="match status" value="1"/>
</dbReference>
<dbReference type="PANTHER" id="PTHR43473">
    <property type="entry name" value="MAGNESIUM-CHELATASE SUBUNIT CHLD, CHLOROPLASTIC"/>
    <property type="match status" value="1"/>
</dbReference>
<keyword evidence="8 15" id="KW-0547">Nucleotide-binding</keyword>
<accession>A0A8T0N5A9</accession>
<evidence type="ECO:0000256" key="13">
    <source>
        <dbReference type="ARBA" id="ARBA00048693"/>
    </source>
</evidence>
<name>A0A8T0N5A9_PANVG</name>
<dbReference type="InterPro" id="IPR041628">
    <property type="entry name" value="ChlI/MoxR_AAA_lid"/>
</dbReference>
<dbReference type="InterPro" id="IPR027417">
    <property type="entry name" value="P-loop_NTPase"/>
</dbReference>
<dbReference type="FunFam" id="3.40.50.410:FF:000079">
    <property type="entry name" value="Mg-protoporphyrin IX chelatase"/>
    <property type="match status" value="1"/>
</dbReference>
<dbReference type="Pfam" id="PF13519">
    <property type="entry name" value="VWA_2"/>
    <property type="match status" value="1"/>
</dbReference>
<comment type="similarity">
    <text evidence="3 15">Belongs to the Mg-chelatase subunits D/I family.</text>
</comment>
<evidence type="ECO:0000256" key="8">
    <source>
        <dbReference type="ARBA" id="ARBA00022741"/>
    </source>
</evidence>
<evidence type="ECO:0000256" key="11">
    <source>
        <dbReference type="ARBA" id="ARBA00023171"/>
    </source>
</evidence>
<keyword evidence="10" id="KW-0809">Transit peptide</keyword>
<keyword evidence="11 15" id="KW-0149">Chlorophyll biosynthesis</keyword>
<dbReference type="Proteomes" id="UP000823388">
    <property type="component" value="Chromosome 9K"/>
</dbReference>
<dbReference type="InterPro" id="IPR002035">
    <property type="entry name" value="VWF_A"/>
</dbReference>
<gene>
    <name evidence="18" type="ORF">PVAP13_9KG399531</name>
</gene>
<dbReference type="PROSITE" id="PS50234">
    <property type="entry name" value="VWFA"/>
    <property type="match status" value="1"/>
</dbReference>
<sequence>MATAPALSTSLPHLPPRRVTSFPSAAVSLPSRASRLRESRLAAAAPTASEVLDSTNGAVPAAAKSAAARGYGREYFPLAAVVGQDAIKTALLLGAIDREIGGIAISGKRGTAKTVMARGLHAMLPPIEVVVGSIANADPNFPDEWEDGLADRLQYDADGSVKTEIVKTPFVQIPLGVTEDRLIGSVDVEASVRSGTTVFQPGLLAEAHRGVLYVDEINLLDDGISNLLLNVLTEGVNIVEREGISFRHPCKPLLIATYNPEEGSVREHLLDRIAINLSADLPMSFDDRVAAVDIATQFQESSKEVFKMVEEETEVAKTQGHRAELYAARVAKCLAAMEGREKVFVDDLKKAVELVILPRSILSDNPQDQQQEQPPQPPPPPPPPPENQDSSEDQNEEEEDDQEDDEEENEQQDQQIPEEFIFDAEGGLVDDKLLFFAQQAQRRRGKAGRAKNVIFSEDRGRYIKPMLPKGPVRRLAVDATLRAAAPYQKLRKEKENDKARKVFVEKTDMRAKRMARKAGALVIFVVDASGSMALNRMQNAKGAALKLLAESYTSRDQVSIIPFRGDYAEVLLPPSRSIAMARKRLEKLPCGGGSPLAHGLSTAVRVGLNAEKSGDVGRIMIVAITDGRANVSLKRSTDPEAAAASDAPRPSSKELKDEILEVAGKIYKAGMSLLVIDTENKFVSTGFAKEVARVAQGKYYYLPNASDAVISAATKTALTDLKGS</sequence>
<evidence type="ECO:0000256" key="15">
    <source>
        <dbReference type="RuleBase" id="RU362087"/>
    </source>
</evidence>
<evidence type="ECO:0000313" key="19">
    <source>
        <dbReference type="Proteomes" id="UP000823388"/>
    </source>
</evidence>
<dbReference type="InterPro" id="IPR003593">
    <property type="entry name" value="AAA+_ATPase"/>
</dbReference>
<comment type="caution">
    <text evidence="18">The sequence shown here is derived from an EMBL/GenBank/DDBJ whole genome shotgun (WGS) entry which is preliminary data.</text>
</comment>
<evidence type="ECO:0000256" key="12">
    <source>
        <dbReference type="ARBA" id="ARBA00038576"/>
    </source>
</evidence>